<dbReference type="InterPro" id="IPR019734">
    <property type="entry name" value="TPR_rpt"/>
</dbReference>
<dbReference type="InterPro" id="IPR011990">
    <property type="entry name" value="TPR-like_helical_dom_sf"/>
</dbReference>
<feature type="compositionally biased region" description="Basic and acidic residues" evidence="8">
    <location>
        <begin position="727"/>
        <end position="746"/>
    </location>
</feature>
<feature type="region of interest" description="Disordered" evidence="8">
    <location>
        <begin position="364"/>
        <end position="397"/>
    </location>
</feature>
<dbReference type="PROSITE" id="PS50005">
    <property type="entry name" value="TPR"/>
    <property type="match status" value="1"/>
</dbReference>
<dbReference type="InterPro" id="IPR050889">
    <property type="entry name" value="Dendritic_Spine_Reg/Scaffold"/>
</dbReference>
<feature type="compositionally biased region" description="Low complexity" evidence="8">
    <location>
        <begin position="707"/>
        <end position="726"/>
    </location>
</feature>
<evidence type="ECO:0000256" key="1">
    <source>
        <dbReference type="ARBA" id="ARBA00022737"/>
    </source>
</evidence>
<evidence type="ECO:0000256" key="7">
    <source>
        <dbReference type="PROSITE-ProRule" id="PRU00339"/>
    </source>
</evidence>
<feature type="region of interest" description="Disordered" evidence="8">
    <location>
        <begin position="1256"/>
        <end position="1396"/>
    </location>
</feature>
<feature type="repeat" description="ANK" evidence="6">
    <location>
        <begin position="942"/>
        <end position="974"/>
    </location>
</feature>
<reference evidence="10" key="2">
    <citation type="submission" date="2025-09" db="UniProtKB">
        <authorList>
            <consortium name="Ensembl"/>
        </authorList>
    </citation>
    <scope>IDENTIFICATION</scope>
</reference>
<dbReference type="GO" id="GO:0043197">
    <property type="term" value="C:dendritic spine"/>
    <property type="evidence" value="ECO:0007669"/>
    <property type="project" value="TreeGrafter"/>
</dbReference>
<proteinExistence type="inferred from homology"/>
<feature type="region of interest" description="Disordered" evidence="8">
    <location>
        <begin position="1624"/>
        <end position="1648"/>
    </location>
</feature>
<dbReference type="Gene3D" id="1.25.40.10">
    <property type="entry name" value="Tetratricopeptide repeat domain"/>
    <property type="match status" value="1"/>
</dbReference>
<comment type="similarity">
    <text evidence="5">Belongs to the TANC family.</text>
</comment>
<dbReference type="SMART" id="SM00028">
    <property type="entry name" value="TPR"/>
    <property type="match status" value="3"/>
</dbReference>
<feature type="region of interest" description="Disordered" evidence="8">
    <location>
        <begin position="1488"/>
        <end position="1516"/>
    </location>
</feature>
<feature type="repeat" description="ANK" evidence="6">
    <location>
        <begin position="876"/>
        <end position="908"/>
    </location>
</feature>
<feature type="repeat" description="ANK" evidence="6">
    <location>
        <begin position="909"/>
        <end position="941"/>
    </location>
</feature>
<dbReference type="Pfam" id="PF12796">
    <property type="entry name" value="Ank_2"/>
    <property type="match status" value="3"/>
</dbReference>
<gene>
    <name evidence="10" type="primary">LOC107571758</name>
</gene>
<name>A0A672K7K2_SINGR</name>
<feature type="compositionally biased region" description="Low complexity" evidence="8">
    <location>
        <begin position="1357"/>
        <end position="1394"/>
    </location>
</feature>
<feature type="repeat" description="TPR" evidence="7">
    <location>
        <begin position="1102"/>
        <end position="1135"/>
    </location>
</feature>
<feature type="repeat" description="ANK" evidence="6">
    <location>
        <begin position="843"/>
        <end position="875"/>
    </location>
</feature>
<dbReference type="SUPFAM" id="SSF48452">
    <property type="entry name" value="TPR-like"/>
    <property type="match status" value="1"/>
</dbReference>
<feature type="compositionally biased region" description="Pro residues" evidence="8">
    <location>
        <begin position="1161"/>
        <end position="1171"/>
    </location>
</feature>
<feature type="repeat" description="ANK" evidence="6">
    <location>
        <begin position="810"/>
        <end position="842"/>
    </location>
</feature>
<accession>A0A672K7K2</accession>
<protein>
    <submittedName>
        <fullName evidence="10">Tetratricopeptide repeat, ankyrin repeat and coiled-coil containing 2</fullName>
    </submittedName>
</protein>
<evidence type="ECO:0000256" key="4">
    <source>
        <dbReference type="ARBA" id="ARBA00034110"/>
    </source>
</evidence>
<reference evidence="10" key="1">
    <citation type="submission" date="2025-08" db="UniProtKB">
        <authorList>
            <consortium name="Ensembl"/>
        </authorList>
    </citation>
    <scope>IDENTIFICATION</scope>
</reference>
<dbReference type="Ensembl" id="ENSSGRT00000005551.1">
    <property type="protein sequence ID" value="ENSSGRP00000005127.1"/>
    <property type="gene ID" value="ENSSGRG00000003282.1"/>
</dbReference>
<dbReference type="GO" id="GO:0061001">
    <property type="term" value="P:regulation of dendritic spine morphogenesis"/>
    <property type="evidence" value="ECO:0007669"/>
    <property type="project" value="TreeGrafter"/>
</dbReference>
<dbReference type="Gene3D" id="1.25.40.20">
    <property type="entry name" value="Ankyrin repeat-containing domain"/>
    <property type="match status" value="2"/>
</dbReference>
<evidence type="ECO:0000256" key="2">
    <source>
        <dbReference type="ARBA" id="ARBA00023018"/>
    </source>
</evidence>
<keyword evidence="2" id="KW-0770">Synapse</keyword>
<evidence type="ECO:0000256" key="6">
    <source>
        <dbReference type="PROSITE-ProRule" id="PRU00023"/>
    </source>
</evidence>
<dbReference type="InParanoid" id="A0A672K7K2"/>
<feature type="compositionally biased region" description="Polar residues" evidence="8">
    <location>
        <begin position="749"/>
        <end position="763"/>
    </location>
</feature>
<evidence type="ECO:0000259" key="9">
    <source>
        <dbReference type="Pfam" id="PF25521"/>
    </source>
</evidence>
<keyword evidence="1" id="KW-0677">Repeat</keyword>
<feature type="compositionally biased region" description="Low complexity" evidence="8">
    <location>
        <begin position="1256"/>
        <end position="1268"/>
    </location>
</feature>
<evidence type="ECO:0000313" key="10">
    <source>
        <dbReference type="Ensembl" id="ENSSGRP00000005127.1"/>
    </source>
</evidence>
<dbReference type="PROSITE" id="PS50297">
    <property type="entry name" value="ANK_REP_REGION"/>
    <property type="match status" value="4"/>
</dbReference>
<dbReference type="PROSITE" id="PS50088">
    <property type="entry name" value="ANK_REPEAT"/>
    <property type="match status" value="6"/>
</dbReference>
<evidence type="ECO:0000256" key="3">
    <source>
        <dbReference type="ARBA" id="ARBA00023043"/>
    </source>
</evidence>
<dbReference type="SMART" id="SM00248">
    <property type="entry name" value="ANK"/>
    <property type="match status" value="9"/>
</dbReference>
<dbReference type="InterPro" id="IPR002110">
    <property type="entry name" value="Ankyrin_rpt"/>
</dbReference>
<keyword evidence="7" id="KW-0802">TPR repeat</keyword>
<dbReference type="InterPro" id="IPR058056">
    <property type="entry name" value="WH_TANC1/2"/>
</dbReference>
<evidence type="ECO:0000313" key="11">
    <source>
        <dbReference type="Proteomes" id="UP000472262"/>
    </source>
</evidence>
<organism evidence="10 11">
    <name type="scientific">Sinocyclocheilus grahami</name>
    <name type="common">Dianchi golden-line fish</name>
    <name type="synonym">Barbus grahami</name>
    <dbReference type="NCBI Taxonomy" id="75366"/>
    <lineage>
        <taxon>Eukaryota</taxon>
        <taxon>Metazoa</taxon>
        <taxon>Chordata</taxon>
        <taxon>Craniata</taxon>
        <taxon>Vertebrata</taxon>
        <taxon>Euteleostomi</taxon>
        <taxon>Actinopterygii</taxon>
        <taxon>Neopterygii</taxon>
        <taxon>Teleostei</taxon>
        <taxon>Ostariophysi</taxon>
        <taxon>Cypriniformes</taxon>
        <taxon>Cyprinidae</taxon>
        <taxon>Cyprininae</taxon>
        <taxon>Sinocyclocheilus</taxon>
    </lineage>
</organism>
<evidence type="ECO:0000256" key="8">
    <source>
        <dbReference type="SAM" id="MobiDB-lite"/>
    </source>
</evidence>
<feature type="domain" description="TANC1/2-like winged helix" evidence="9">
    <location>
        <begin position="513"/>
        <end position="572"/>
    </location>
</feature>
<dbReference type="FunFam" id="1.25.40.20:FF:000022">
    <property type="entry name" value="protein TANC2 isoform X1"/>
    <property type="match status" value="1"/>
</dbReference>
<dbReference type="PANTHER" id="PTHR24166">
    <property type="entry name" value="ROLLING PEBBLES, ISOFORM B"/>
    <property type="match status" value="1"/>
</dbReference>
<comment type="subcellular location">
    <subcellularLocation>
        <location evidence="4">Postsynapse</location>
    </subcellularLocation>
</comment>
<dbReference type="PANTHER" id="PTHR24166:SF21">
    <property type="entry name" value="PROTEIN TANC2"/>
    <property type="match status" value="1"/>
</dbReference>
<feature type="compositionally biased region" description="Polar residues" evidence="8">
    <location>
        <begin position="1269"/>
        <end position="1301"/>
    </location>
</feature>
<dbReference type="Pfam" id="PF00023">
    <property type="entry name" value="Ank"/>
    <property type="match status" value="1"/>
</dbReference>
<evidence type="ECO:0000256" key="5">
    <source>
        <dbReference type="ARBA" id="ARBA00038259"/>
    </source>
</evidence>
<feature type="region of interest" description="Disordered" evidence="8">
    <location>
        <begin position="1780"/>
        <end position="1802"/>
    </location>
</feature>
<feature type="region of interest" description="Disordered" evidence="8">
    <location>
        <begin position="1150"/>
        <end position="1193"/>
    </location>
</feature>
<dbReference type="Pfam" id="PF25521">
    <property type="entry name" value="WHD_TANC1"/>
    <property type="match status" value="1"/>
</dbReference>
<sequence length="1802" mass="197563">MYLNAYQGCSVFTHYIDSDCAIEGDSAVPLCSMTEGLQHIRLMEGMSRSLPSSPLLTHQTSSSRPPSIRKLFSLTSATEPARLFSTLIIIRNVSNNQHIILISEDHVTLKTGGMMLKIQLRITEIHYIQVCVQGLGVSGRMSPCSTLTSSTASPPACSPCSTLPPAAPGQAFSSPTSTLESRDSGIIATLTSYSEPMDRSGKHGDGSRGSSLKLWHSHRSTLDSSLYRVDENMTASTYSLNKIPEPGSAHCSTHPGPLYLMPRPNSVDLCYTHKTLFLRFAPYRLQDIALKPLLFEVPSITMDTVFTSRDWLFQEVDTYLRPAHSSTNRGVVLVGSIGYGKTAIISRLVALSCHGNRMRQIASDSPQASLKHGEGIPLTQPQTSHGTLGGGSCPGTPEMRRRQEEAMRRLASQVVAYHYCQADNAYTCLVPEFVHNVAALLCRSPQLAAYRELLLKEPHIQSLLSLRSCVQDPPTAFRRGVLEPLDALYKGTREQTIQSLCLITASLNTQDMNGHTLLAFWFSRQENKLNRQQTIELGHHILKAHIFKGLSKKVGVSSSVLQGLWVSYSTESLSTALSSLRNLYTPNIKVSRLLVLGGANVNYRTEVLNNAPVLCVHAHLGYSEMVHLLLENGVSVDSASESGLTPLGYASAAGHLGIVTALCKRRAKLDHLDKLGQCALVHAALRGHLEVMKFLIQSDWGPSPAESQATPSPAQATPPESQPSSPERQEELQEPKQKQEPPEESKPQTQADTRTSPKPATFSKSVAVQQAFTAAASMGYTEVVSYLLDLPERDEEDSQRAQINSYDTLWGETALCAAAGRGKLEVCQMLLEQGSSVAQPNRRGVLPLFSSVRQGHWQTVALLVSHGADVNLADKHGRTALMMAASEGHLHTVEFLEAQGASVDLMDKEGLTALSWGCLKGHLSVVCCLVERGAATDHADKNGRTPLDLAAFYGDSDVVQFLVDHGALIEHVDYSGMRPLERAVGCRNTSVVLALLKKGAKIGPATWAMATSKPDIMIILLSKLLEDGDGFYKKGKVKEAAQRYQYALKKFPREGLSEDLKTFKELKVSLFLNLSRCRRKMNDFGMAEEFATKALELMHKCYEAFYARARAKRSSRQFAEALEDLREAIKLCPNNREIHRLLQRVDEEYRQVTQSEEPELEPPPSPPPSPSPVEEDEEPPHHTPPPEPRLDDMEPVQDLFEDDDFLEQELEAVSIGFASDIRSNASSLAIICSPPLSPPHHDTGYLSGGHAFEFHPSSSSMSSPTHHSYQSTSPCISPTHQNSHYRQSPPHTSPAHQSSYRFSPPPIGSGGNQGMDYQSPPPSPLRRGVPFRGSPPMESMCLYRSQSGSPVRYQQDPLPSRPKSPLLKMSSQRSFQLQSQPSQSSQTSQHHQVQGLRLQPSMAQIVRTNQPSNSMYSQLAHPLSSRYQGSSMDVDRDRDREPRLVYQPSLDGRSMSQVQSSLSVGALCQHGGRGGPAGVLESNLGKEEIPQRPASAYRSATGGPGGMRFSQTPQISRSQSAAYYPVSKHELERAVAASALPPCQLGSPEIPHLVRRPISANTSDLKQHVPTPRPLIHSQSVNLRFSPSSGNISSGSSCNLAPGFRPSSSMAQMEIPLQAAYERSFDEPSALSPSQSGLYSGEPSRSRTTPFMGVIDKTARTQQQYLHQTSRAWPLSSLESLITSPTSPGNLIHQASTASSYSPPTSLGNIAYYNKTNNAQNGHMLEEEYYIQPQPSSLGKLANGAARDRDHLERVSQAPTYQDVKVARTMPVENMYRQLSRDARQCPTSPIKPKRPFVESNV</sequence>
<feature type="repeat" description="ANK" evidence="6">
    <location>
        <begin position="642"/>
        <end position="674"/>
    </location>
</feature>
<keyword evidence="3 6" id="KW-0040">ANK repeat</keyword>
<keyword evidence="11" id="KW-1185">Reference proteome</keyword>
<dbReference type="Proteomes" id="UP000472262">
    <property type="component" value="Unassembled WGS sequence"/>
</dbReference>
<dbReference type="InterPro" id="IPR036770">
    <property type="entry name" value="Ankyrin_rpt-contain_sf"/>
</dbReference>
<dbReference type="SUPFAM" id="SSF48403">
    <property type="entry name" value="Ankyrin repeat"/>
    <property type="match status" value="2"/>
</dbReference>
<feature type="region of interest" description="Disordered" evidence="8">
    <location>
        <begin position="701"/>
        <end position="763"/>
    </location>
</feature>